<accession>A0A485M1Q6</accession>
<organism evidence="1">
    <name type="scientific">anaerobic digester metagenome</name>
    <dbReference type="NCBI Taxonomy" id="1263854"/>
    <lineage>
        <taxon>unclassified sequences</taxon>
        <taxon>metagenomes</taxon>
        <taxon>ecological metagenomes</taxon>
    </lineage>
</organism>
<dbReference type="EMBL" id="CAADRN010000254">
    <property type="protein sequence ID" value="VFU15985.1"/>
    <property type="molecule type" value="Genomic_DNA"/>
</dbReference>
<dbReference type="AlphaFoldDB" id="A0A485M1Q6"/>
<gene>
    <name evidence="1" type="ORF">SCFA_3270003</name>
</gene>
<reference evidence="1" key="1">
    <citation type="submission" date="2019-03" db="EMBL/GenBank/DDBJ databases">
        <authorList>
            <person name="Hao L."/>
        </authorList>
    </citation>
    <scope>NUCLEOTIDE SEQUENCE</scope>
</reference>
<name>A0A485M1Q6_9ZZZZ</name>
<sequence length="59" mass="6748">MVRIAISGWEEGQTYVQTLFQSRCFKGEMRCFLGEKDGYLLLDLVASTPLIIYNNLEEG</sequence>
<evidence type="ECO:0000313" key="1">
    <source>
        <dbReference type="EMBL" id="VFU15985.1"/>
    </source>
</evidence>
<proteinExistence type="predicted"/>
<protein>
    <submittedName>
        <fullName evidence="1">Uncharacterized protein</fullName>
    </submittedName>
</protein>